<organism evidence="2 3">
    <name type="scientific">Gordonia effusa NBRC 100432</name>
    <dbReference type="NCBI Taxonomy" id="1077974"/>
    <lineage>
        <taxon>Bacteria</taxon>
        <taxon>Bacillati</taxon>
        <taxon>Actinomycetota</taxon>
        <taxon>Actinomycetes</taxon>
        <taxon>Mycobacteriales</taxon>
        <taxon>Gordoniaceae</taxon>
        <taxon>Gordonia</taxon>
    </lineage>
</organism>
<accession>H0R4J4</accession>
<dbReference type="RefSeq" id="WP_007319330.1">
    <property type="nucleotide sequence ID" value="NZ_BAEH01000105.1"/>
</dbReference>
<dbReference type="eggNOG" id="ENOG5031W2F">
    <property type="taxonomic scope" value="Bacteria"/>
</dbReference>
<evidence type="ECO:0000256" key="1">
    <source>
        <dbReference type="SAM" id="SignalP"/>
    </source>
</evidence>
<dbReference type="Proteomes" id="UP000035034">
    <property type="component" value="Unassembled WGS sequence"/>
</dbReference>
<comment type="caution">
    <text evidence="2">The sequence shown here is derived from an EMBL/GenBank/DDBJ whole genome shotgun (WGS) entry which is preliminary data.</text>
</comment>
<feature type="signal peptide" evidence="1">
    <location>
        <begin position="1"/>
        <end position="27"/>
    </location>
</feature>
<evidence type="ECO:0000313" key="2">
    <source>
        <dbReference type="EMBL" id="GAB19995.1"/>
    </source>
</evidence>
<proteinExistence type="predicted"/>
<feature type="chain" id="PRO_5038740217" description="Secreted protein" evidence="1">
    <location>
        <begin position="28"/>
        <end position="110"/>
    </location>
</feature>
<dbReference type="AlphaFoldDB" id="H0R4J4"/>
<keyword evidence="3" id="KW-1185">Reference proteome</keyword>
<evidence type="ECO:0008006" key="4">
    <source>
        <dbReference type="Google" id="ProtNLM"/>
    </source>
</evidence>
<name>H0R4J4_9ACTN</name>
<sequence length="110" mass="11361">MIKRATATLFASTAIAAGLLTAVPVTADASTPRIGSKCSGAEANNYRHTKAGTPTVCAHLGSGAYKWVRVAKADPVRRSAGQPCTGKYSVAVTRKGKALVCASGRWRTSP</sequence>
<reference evidence="2 3" key="1">
    <citation type="submission" date="2011-12" db="EMBL/GenBank/DDBJ databases">
        <title>Whole genome shotgun sequence of Gordonia effusa NBRC 100432.</title>
        <authorList>
            <person name="Yoshida I."/>
            <person name="Takarada H."/>
            <person name="Hosoyama A."/>
            <person name="Tsuchikane K."/>
            <person name="Katsumata H."/>
            <person name="Yamazaki S."/>
            <person name="Fujita N."/>
        </authorList>
    </citation>
    <scope>NUCLEOTIDE SEQUENCE [LARGE SCALE GENOMIC DNA]</scope>
    <source>
        <strain evidence="2 3">NBRC 100432</strain>
    </source>
</reference>
<keyword evidence="1" id="KW-0732">Signal</keyword>
<dbReference type="EMBL" id="BAEH01000105">
    <property type="protein sequence ID" value="GAB19995.1"/>
    <property type="molecule type" value="Genomic_DNA"/>
</dbReference>
<dbReference type="OrthoDB" id="4380898at2"/>
<evidence type="ECO:0000313" key="3">
    <source>
        <dbReference type="Proteomes" id="UP000035034"/>
    </source>
</evidence>
<dbReference type="STRING" id="1077974.GOEFS_105_00060"/>
<gene>
    <name evidence="2" type="ORF">GOEFS_105_00060</name>
</gene>
<protein>
    <recommendedName>
        <fullName evidence="4">Secreted protein</fullName>
    </recommendedName>
</protein>